<protein>
    <submittedName>
        <fullName evidence="1">987_t:CDS:1</fullName>
    </submittedName>
</protein>
<dbReference type="Proteomes" id="UP000789860">
    <property type="component" value="Unassembled WGS sequence"/>
</dbReference>
<gene>
    <name evidence="1" type="ORF">SCALOS_LOCUS6900</name>
</gene>
<proteinExistence type="predicted"/>
<keyword evidence="2" id="KW-1185">Reference proteome</keyword>
<evidence type="ECO:0000313" key="2">
    <source>
        <dbReference type="Proteomes" id="UP000789860"/>
    </source>
</evidence>
<feature type="non-terminal residue" evidence="1">
    <location>
        <position position="53"/>
    </location>
</feature>
<feature type="non-terminal residue" evidence="1">
    <location>
        <position position="1"/>
    </location>
</feature>
<name>A0ACA9MNT9_9GLOM</name>
<accession>A0ACA9MNT9</accession>
<evidence type="ECO:0000313" key="1">
    <source>
        <dbReference type="EMBL" id="CAG8600270.1"/>
    </source>
</evidence>
<sequence length="53" mass="5884">TIDRRAYLPRPRLPLTTIVVIATYTLISNNTLSLGLKKSTTAIARIIDISDKD</sequence>
<organism evidence="1 2">
    <name type="scientific">Scutellospora calospora</name>
    <dbReference type="NCBI Taxonomy" id="85575"/>
    <lineage>
        <taxon>Eukaryota</taxon>
        <taxon>Fungi</taxon>
        <taxon>Fungi incertae sedis</taxon>
        <taxon>Mucoromycota</taxon>
        <taxon>Glomeromycotina</taxon>
        <taxon>Glomeromycetes</taxon>
        <taxon>Diversisporales</taxon>
        <taxon>Gigasporaceae</taxon>
        <taxon>Scutellospora</taxon>
    </lineage>
</organism>
<reference evidence="1" key="1">
    <citation type="submission" date="2021-06" db="EMBL/GenBank/DDBJ databases">
        <authorList>
            <person name="Kallberg Y."/>
            <person name="Tangrot J."/>
            <person name="Rosling A."/>
        </authorList>
    </citation>
    <scope>NUCLEOTIDE SEQUENCE</scope>
    <source>
        <strain evidence="1">AU212A</strain>
    </source>
</reference>
<comment type="caution">
    <text evidence="1">The sequence shown here is derived from an EMBL/GenBank/DDBJ whole genome shotgun (WGS) entry which is preliminary data.</text>
</comment>
<dbReference type="EMBL" id="CAJVPM010014277">
    <property type="protein sequence ID" value="CAG8600270.1"/>
    <property type="molecule type" value="Genomic_DNA"/>
</dbReference>